<evidence type="ECO:0000256" key="1">
    <source>
        <dbReference type="SAM" id="SignalP"/>
    </source>
</evidence>
<dbReference type="EMBL" id="BAEQ01000024">
    <property type="protein sequence ID" value="GAC28389.1"/>
    <property type="molecule type" value="Genomic_DNA"/>
</dbReference>
<dbReference type="AlphaFoldDB" id="K6Y6I3"/>
<organism evidence="2 3">
    <name type="scientific">Brumicola pallidula DSM 14239 = ACAM 615</name>
    <dbReference type="NCBI Taxonomy" id="1121922"/>
    <lineage>
        <taxon>Bacteria</taxon>
        <taxon>Pseudomonadati</taxon>
        <taxon>Pseudomonadota</taxon>
        <taxon>Gammaproteobacteria</taxon>
        <taxon>Alteromonadales</taxon>
        <taxon>Alteromonadaceae</taxon>
        <taxon>Brumicola</taxon>
    </lineage>
</organism>
<protein>
    <recommendedName>
        <fullName evidence="4">Lipoprotein</fullName>
    </recommendedName>
</protein>
<proteinExistence type="predicted"/>
<feature type="chain" id="PRO_5003897070" description="Lipoprotein" evidence="1">
    <location>
        <begin position="27"/>
        <end position="89"/>
    </location>
</feature>
<comment type="caution">
    <text evidence="2">The sequence shown here is derived from an EMBL/GenBank/DDBJ whole genome shotgun (WGS) entry which is preliminary data.</text>
</comment>
<gene>
    <name evidence="2" type="ORF">GPAL_1522</name>
</gene>
<dbReference type="Proteomes" id="UP000006251">
    <property type="component" value="Unassembled WGS sequence"/>
</dbReference>
<evidence type="ECO:0008006" key="4">
    <source>
        <dbReference type="Google" id="ProtNLM"/>
    </source>
</evidence>
<evidence type="ECO:0000313" key="2">
    <source>
        <dbReference type="EMBL" id="GAC28389.1"/>
    </source>
</evidence>
<dbReference type="RefSeq" id="WP_006010536.1">
    <property type="nucleotide sequence ID" value="NZ_AUAV01000015.1"/>
</dbReference>
<feature type="signal peptide" evidence="1">
    <location>
        <begin position="1"/>
        <end position="26"/>
    </location>
</feature>
<reference evidence="3" key="1">
    <citation type="journal article" date="2014" name="Environ. Microbiol.">
        <title>Comparative genomics of the marine bacterial genus Glaciecola reveals the high degree of genomic diversity and genomic characteristic for cold adaptation.</title>
        <authorList>
            <person name="Qin Q.L."/>
            <person name="Xie B.B."/>
            <person name="Yu Y."/>
            <person name="Shu Y.L."/>
            <person name="Rong J.C."/>
            <person name="Zhang Y.J."/>
            <person name="Zhao D.L."/>
            <person name="Chen X.L."/>
            <person name="Zhang X.Y."/>
            <person name="Chen B."/>
            <person name="Zhou B.C."/>
            <person name="Zhang Y.Z."/>
        </authorList>
    </citation>
    <scope>NUCLEOTIDE SEQUENCE [LARGE SCALE GENOMIC DNA]</scope>
    <source>
        <strain evidence="3">ACAM 615</strain>
    </source>
</reference>
<sequence length="89" mass="10235">MKSPINKFVFLIVFIMLSMGCSSNLAKEFVYVLAQSPSENQCQFKRPQERDSCLINARNRITYEQYKKEREIINGNKQSTGASVKLTSH</sequence>
<evidence type="ECO:0000313" key="3">
    <source>
        <dbReference type="Proteomes" id="UP000006251"/>
    </source>
</evidence>
<keyword evidence="3" id="KW-1185">Reference proteome</keyword>
<keyword evidence="1" id="KW-0732">Signal</keyword>
<name>K6Y6I3_9ALTE</name>
<dbReference type="PROSITE" id="PS51257">
    <property type="entry name" value="PROKAR_LIPOPROTEIN"/>
    <property type="match status" value="1"/>
</dbReference>
<accession>K6Y6I3</accession>